<dbReference type="OrthoDB" id="2745718at2759"/>
<dbReference type="Proteomes" id="UP000298327">
    <property type="component" value="Unassembled WGS sequence"/>
</dbReference>
<dbReference type="InterPro" id="IPR001810">
    <property type="entry name" value="F-box_dom"/>
</dbReference>
<name>A0A4Y9YIH9_9AGAM</name>
<dbReference type="EMBL" id="SEOQ01000492">
    <property type="protein sequence ID" value="TFY61790.1"/>
    <property type="molecule type" value="Genomic_DNA"/>
</dbReference>
<comment type="caution">
    <text evidence="2">The sequence shown here is derived from an EMBL/GenBank/DDBJ whole genome shotgun (WGS) entry which is preliminary data.</text>
</comment>
<evidence type="ECO:0000313" key="2">
    <source>
        <dbReference type="EMBL" id="TFY61790.1"/>
    </source>
</evidence>
<dbReference type="STRING" id="205917.A0A4Y9YIH9"/>
<evidence type="ECO:0000313" key="3">
    <source>
        <dbReference type="Proteomes" id="UP000298327"/>
    </source>
</evidence>
<dbReference type="PROSITE" id="PS50181">
    <property type="entry name" value="FBOX"/>
    <property type="match status" value="1"/>
</dbReference>
<dbReference type="AlphaFoldDB" id="A0A4Y9YIH9"/>
<keyword evidence="3" id="KW-1185">Reference proteome</keyword>
<feature type="domain" description="F-box" evidence="1">
    <location>
        <begin position="16"/>
        <end position="64"/>
    </location>
</feature>
<evidence type="ECO:0000259" key="1">
    <source>
        <dbReference type="PROSITE" id="PS50181"/>
    </source>
</evidence>
<dbReference type="InterPro" id="IPR036047">
    <property type="entry name" value="F-box-like_dom_sf"/>
</dbReference>
<protein>
    <recommendedName>
        <fullName evidence="1">F-box domain-containing protein</fullName>
    </recommendedName>
</protein>
<gene>
    <name evidence="2" type="ORF">EVG20_g6920</name>
</gene>
<accession>A0A4Y9YIH9</accession>
<proteinExistence type="predicted"/>
<dbReference type="SUPFAM" id="SSF81383">
    <property type="entry name" value="F-box domain"/>
    <property type="match status" value="1"/>
</dbReference>
<reference evidence="2 3" key="1">
    <citation type="submission" date="2019-02" db="EMBL/GenBank/DDBJ databases">
        <title>Genome sequencing of the rare red list fungi Dentipellis fragilis.</title>
        <authorList>
            <person name="Buettner E."/>
            <person name="Kellner H."/>
        </authorList>
    </citation>
    <scope>NUCLEOTIDE SEQUENCE [LARGE SCALE GENOMIC DNA]</scope>
    <source>
        <strain evidence="2 3">DSM 105465</strain>
    </source>
</reference>
<sequence length="549" mass="61253">MDGVDAPTVVGAPGDRASLATMPPELFAAMSQHIEPDDLIRCSMACRRLRDIVLHSDSLLYRARLYCAGKLDAGTGTDVPTSERLQRLEELEEGWRTLNWRLKRMSLVPPGERYDLAGGVVTKTAFSGSGLGEQARSTTVLTLPTTRSLSRTVVADHAGTPADHVAVDPEQDLLVLIRLVVEAPFVAGGEPPAYVRVHPMTLSSDGAAPHLEAVQQVFECPALPYPLQIHTVRIAGDVIGLSINNPGVLVWNWKTGNMIYCLWREQWSYEISDFAFLTPRLMIVTTFERNRVKNSHLLIATLHVIALKTSTSSSRTLISLDFPPLPRKLSVALTITDGPYSTMPESGTHFVNDPATEILAFCFRHHNPSKNDLSPCFVVQRKELFARMAMCEPGATKTWLWEEWDRITLGSLCSAWVHGSRLISRIEDPARPGVASIKLLDFNTRARYEEGVLPLVNDPSTIALAHWFIAPVTTSLPYYVTSEPVLSDKYWSWALDGQRLLGFWRNKSLISQVAWGLRKEPKKFLGNALAGRYHEMLKPRFEKVDIFVF</sequence>
<organism evidence="2 3">
    <name type="scientific">Dentipellis fragilis</name>
    <dbReference type="NCBI Taxonomy" id="205917"/>
    <lineage>
        <taxon>Eukaryota</taxon>
        <taxon>Fungi</taxon>
        <taxon>Dikarya</taxon>
        <taxon>Basidiomycota</taxon>
        <taxon>Agaricomycotina</taxon>
        <taxon>Agaricomycetes</taxon>
        <taxon>Russulales</taxon>
        <taxon>Hericiaceae</taxon>
        <taxon>Dentipellis</taxon>
    </lineage>
</organism>